<keyword evidence="6 10" id="KW-0472">Membrane</keyword>
<feature type="domain" description="Cadherin" evidence="11">
    <location>
        <begin position="611"/>
        <end position="728"/>
    </location>
</feature>
<feature type="domain" description="Cadherin" evidence="11">
    <location>
        <begin position="881"/>
        <end position="992"/>
    </location>
</feature>
<protein>
    <submittedName>
        <fullName evidence="12">Protocadherin beta-13</fullName>
    </submittedName>
</protein>
<evidence type="ECO:0000259" key="11">
    <source>
        <dbReference type="PROSITE" id="PS50268"/>
    </source>
</evidence>
<dbReference type="PROSITE" id="PS00232">
    <property type="entry name" value="CADHERIN_1"/>
    <property type="match status" value="4"/>
</dbReference>
<dbReference type="InterPro" id="IPR050174">
    <property type="entry name" value="Protocadherin/Cadherin-CA"/>
</dbReference>
<keyword evidence="4 8" id="KW-0106">Calcium</keyword>
<feature type="compositionally biased region" description="Basic and acidic residues" evidence="9">
    <location>
        <begin position="1277"/>
        <end position="1290"/>
    </location>
</feature>
<organism evidence="12 13">
    <name type="scientific">Taenia crassiceps</name>
    <dbReference type="NCBI Taxonomy" id="6207"/>
    <lineage>
        <taxon>Eukaryota</taxon>
        <taxon>Metazoa</taxon>
        <taxon>Spiralia</taxon>
        <taxon>Lophotrochozoa</taxon>
        <taxon>Platyhelminthes</taxon>
        <taxon>Cestoda</taxon>
        <taxon>Eucestoda</taxon>
        <taxon>Cyclophyllidea</taxon>
        <taxon>Taeniidae</taxon>
        <taxon>Taenia</taxon>
    </lineage>
</organism>
<feature type="domain" description="Cadherin" evidence="11">
    <location>
        <begin position="300"/>
        <end position="409"/>
    </location>
</feature>
<keyword evidence="2 10" id="KW-0812">Transmembrane</keyword>
<sequence>MRLGEIGRDQRHLIGRISHYFWNARPCRAAVDPRRDMKICITFEKLQKSPLSPFSRLQTSASTTHDALPGGQKALIPTADLEEMMSPIFSLLRLLCSIWCIPVLASHRSQVSKTFRIAEKSPEGTIVVNDLRQLLGVLNNNEGSSNGGSSLLAISNAALPGASSFRIDQMRGSLVVASPPDRDALCPTNPRSSLDLASVGRLGDRRDIYLGGETSNSHSNSFSQPCVIQLTIVFGSPSDPSFDSLNVVLDDLNDHAPKFAEDETQHVIRVLETPSTHLQSVSPYGSKSNPTKVRIPLPEAVDLDAPENGVRHYRLEGEDAYLFYLEIGREEDGGIAVEADPRELVLTSDKRLWLIPSGMSGESPSGLDYEQRKEYRFVLVAVDGGMPPRSGRLPIRLIIEDVNDHIPTFTQTQYNGVVSEDDLPGHVVLHLQAVDGDGKYENHRINFRIPGKDDQLTNIPYSEAQTAAANFFEIELVKSYDYSQDSSSTHRRNATTGQLIVQRKSENQLRQAAKYALEAAKKLQISSLDTSQQRLRYRPLNVRSYLLRFVVEAYDFGKPSLSSQVPVYVEIVDVNDEAPEIFVDYISTIPQQQQQGRKSSCGTLLESQGRSMIAQVTVVDNDAASINTEVACTVNDSLFSLEPISTMSGAGWPSLGTSSSGMRGNQAMLMYKLMSNNPVDREGASGSTILVQITCIDNQDVDVSSKRLTSHVDVCINIEDINDNPPQFSSNSYTFRVAENLPSNGKVGRVKATDADMGDFGRVRYSIAADDMQNAGSAHLANRKSANALITSLFQIDPRMGIIRLRGHLDREKRVHYEFLVLAVDNVPISGEAPISHSAVRFTATATVLVMVLDQNDNPPQILSPRNLAEFMLSPDQMVAGTTIFTIEGSDSDQGENATIEYELVLPESVSDNSSDLNSARLLKNFPFAVDQTAGVCYLKQNLPPLGTDGANLYTFQVKAYDLGTPSSLNSTVTVRILRGTKALSGTYTDSFLIHNRYGTDGIPKGADRSGAYPGGEWLSDWGGETGGIPNKTLAIIVAAVFAVVILLAILVYVYFRHRRTFNTRMIVNGVLGNPQTTKGAEGYNAGNKGFRLGAANDMTPRKHYFTEVVPAPWVSASSSTVHSPVTFAYPVVSPRLMQQRQQRQQQQQQQQNQQLYLRSPDASTPIASTAQCLKSASLRSPTRFAQITAAPGLTPSAVVFRNYRVTGVESNYQPAGSPMSAQKNTFHQPDCQYASSGGCGGGAGMSSNNSSLLSKTSDLIDTSDPKDSGELIRMSDTGKGKCGRQRENSSEFSDAIPQDVSPSSYQRLLHEGGAPTAVSQYVIHLPNSCSPLTFENQHPLEVHNNREIYPLSPVSGGVANFVTPTHLSRPATTGRPVFRSRSIDSNLDNLSSSVYHPVMFSPGDTTRGDRSLHRGVAPPPLAVPEKRLNFITNTKTLSPEIRGSFV</sequence>
<dbReference type="EMBL" id="JAKROA010000001">
    <property type="protein sequence ID" value="KAL5111607.1"/>
    <property type="molecule type" value="Genomic_DNA"/>
</dbReference>
<gene>
    <name evidence="12" type="ORF">TcWFU_002622</name>
</gene>
<name>A0ABR4QPV6_9CEST</name>
<reference evidence="12 13" key="1">
    <citation type="journal article" date="2022" name="Front. Cell. Infect. Microbiol.">
        <title>The Genomes of Two Strains of Taenia crassiceps the Animal Model for the Study of Human Cysticercosis.</title>
        <authorList>
            <person name="Bobes R.J."/>
            <person name="Estrada K."/>
            <person name="Rios-Valencia D.G."/>
            <person name="Calderon-Gallegos A."/>
            <person name="de la Torre P."/>
            <person name="Carrero J.C."/>
            <person name="Sanchez-Flores A."/>
            <person name="Laclette J.P."/>
        </authorList>
    </citation>
    <scope>NUCLEOTIDE SEQUENCE [LARGE SCALE GENOMIC DNA]</scope>
    <source>
        <strain evidence="12">WFUcys</strain>
    </source>
</reference>
<feature type="domain" description="Cadherin" evidence="11">
    <location>
        <begin position="410"/>
        <end position="581"/>
    </location>
</feature>
<comment type="caution">
    <text evidence="12">The sequence shown here is derived from an EMBL/GenBank/DDBJ whole genome shotgun (WGS) entry which is preliminary data.</text>
</comment>
<evidence type="ECO:0000313" key="12">
    <source>
        <dbReference type="EMBL" id="KAL5111607.1"/>
    </source>
</evidence>
<keyword evidence="7" id="KW-0325">Glycoprotein</keyword>
<evidence type="ECO:0000256" key="4">
    <source>
        <dbReference type="ARBA" id="ARBA00022837"/>
    </source>
</evidence>
<keyword evidence="13" id="KW-1185">Reference proteome</keyword>
<evidence type="ECO:0000256" key="9">
    <source>
        <dbReference type="SAM" id="MobiDB-lite"/>
    </source>
</evidence>
<evidence type="ECO:0000256" key="5">
    <source>
        <dbReference type="ARBA" id="ARBA00022989"/>
    </source>
</evidence>
<dbReference type="PROSITE" id="PS50268">
    <property type="entry name" value="CADHERIN_2"/>
    <property type="match status" value="6"/>
</dbReference>
<accession>A0ABR4QPV6</accession>
<dbReference type="Proteomes" id="UP001651158">
    <property type="component" value="Unassembled WGS sequence"/>
</dbReference>
<dbReference type="PANTHER" id="PTHR24028">
    <property type="entry name" value="CADHERIN-87A"/>
    <property type="match status" value="1"/>
</dbReference>
<comment type="subcellular location">
    <subcellularLocation>
        <location evidence="1">Membrane</location>
        <topology evidence="1">Single-pass membrane protein</topology>
    </subcellularLocation>
</comment>
<feature type="domain" description="Cadherin" evidence="11">
    <location>
        <begin position="109"/>
        <end position="259"/>
    </location>
</feature>
<dbReference type="CDD" id="cd11304">
    <property type="entry name" value="Cadherin_repeat"/>
    <property type="match status" value="5"/>
</dbReference>
<dbReference type="SMART" id="SM00112">
    <property type="entry name" value="CA"/>
    <property type="match status" value="5"/>
</dbReference>
<evidence type="ECO:0000256" key="1">
    <source>
        <dbReference type="ARBA" id="ARBA00004167"/>
    </source>
</evidence>
<keyword evidence="3" id="KW-0677">Repeat</keyword>
<dbReference type="Pfam" id="PF00028">
    <property type="entry name" value="Cadherin"/>
    <property type="match status" value="1"/>
</dbReference>
<feature type="region of interest" description="Disordered" evidence="9">
    <location>
        <begin position="1251"/>
        <end position="1304"/>
    </location>
</feature>
<keyword evidence="5 10" id="KW-1133">Transmembrane helix</keyword>
<proteinExistence type="predicted"/>
<dbReference type="PRINTS" id="PR00205">
    <property type="entry name" value="CADHERIN"/>
</dbReference>
<evidence type="ECO:0000313" key="13">
    <source>
        <dbReference type="Proteomes" id="UP001651158"/>
    </source>
</evidence>
<dbReference type="Gene3D" id="2.60.40.60">
    <property type="entry name" value="Cadherins"/>
    <property type="match status" value="6"/>
</dbReference>
<evidence type="ECO:0000256" key="7">
    <source>
        <dbReference type="ARBA" id="ARBA00023180"/>
    </source>
</evidence>
<evidence type="ECO:0000256" key="2">
    <source>
        <dbReference type="ARBA" id="ARBA00022692"/>
    </source>
</evidence>
<evidence type="ECO:0000256" key="8">
    <source>
        <dbReference type="PROSITE-ProRule" id="PRU00043"/>
    </source>
</evidence>
<dbReference type="InterPro" id="IPR020894">
    <property type="entry name" value="Cadherin_CS"/>
</dbReference>
<dbReference type="SUPFAM" id="SSF49313">
    <property type="entry name" value="Cadherin-like"/>
    <property type="match status" value="4"/>
</dbReference>
<evidence type="ECO:0000256" key="6">
    <source>
        <dbReference type="ARBA" id="ARBA00023136"/>
    </source>
</evidence>
<dbReference type="PANTHER" id="PTHR24028:SF146">
    <property type="entry name" value="CADHERIN 96CB, ISOFORM D-RELATED"/>
    <property type="match status" value="1"/>
</dbReference>
<feature type="transmembrane region" description="Helical" evidence="10">
    <location>
        <begin position="1034"/>
        <end position="1056"/>
    </location>
</feature>
<dbReference type="InterPro" id="IPR002126">
    <property type="entry name" value="Cadherin-like_dom"/>
</dbReference>
<evidence type="ECO:0000256" key="3">
    <source>
        <dbReference type="ARBA" id="ARBA00022737"/>
    </source>
</evidence>
<feature type="domain" description="Cadherin" evidence="11">
    <location>
        <begin position="729"/>
        <end position="862"/>
    </location>
</feature>
<dbReference type="InterPro" id="IPR015919">
    <property type="entry name" value="Cadherin-like_sf"/>
</dbReference>
<evidence type="ECO:0000256" key="10">
    <source>
        <dbReference type="SAM" id="Phobius"/>
    </source>
</evidence>